<dbReference type="Pfam" id="PF07730">
    <property type="entry name" value="HisKA_3"/>
    <property type="match status" value="1"/>
</dbReference>
<dbReference type="Gene3D" id="1.25.40.10">
    <property type="entry name" value="Tetratricopeptide repeat domain"/>
    <property type="match status" value="1"/>
</dbReference>
<evidence type="ECO:0000256" key="5">
    <source>
        <dbReference type="ARBA" id="ARBA00022741"/>
    </source>
</evidence>
<gene>
    <name evidence="11" type="ORF">I6U50_08975</name>
</gene>
<keyword evidence="9" id="KW-0472">Membrane</keyword>
<accession>A0ABS0TGL2</accession>
<dbReference type="InterPro" id="IPR003594">
    <property type="entry name" value="HATPase_dom"/>
</dbReference>
<dbReference type="SUPFAM" id="SSF55874">
    <property type="entry name" value="ATPase domain of HSP90 chaperone/DNA topoisomerase II/histidine kinase"/>
    <property type="match status" value="1"/>
</dbReference>
<dbReference type="InterPro" id="IPR011712">
    <property type="entry name" value="Sig_transdc_His_kin_sub3_dim/P"/>
</dbReference>
<dbReference type="InterPro" id="IPR005467">
    <property type="entry name" value="His_kinase_dom"/>
</dbReference>
<dbReference type="SUPFAM" id="SSF48452">
    <property type="entry name" value="TPR-like"/>
    <property type="match status" value="1"/>
</dbReference>
<evidence type="ECO:0000256" key="7">
    <source>
        <dbReference type="ARBA" id="ARBA00022840"/>
    </source>
</evidence>
<feature type="transmembrane region" description="Helical" evidence="9">
    <location>
        <begin position="479"/>
        <end position="497"/>
    </location>
</feature>
<dbReference type="PROSITE" id="PS50109">
    <property type="entry name" value="HIS_KIN"/>
    <property type="match status" value="1"/>
</dbReference>
<feature type="domain" description="Histidine kinase" evidence="10">
    <location>
        <begin position="527"/>
        <end position="710"/>
    </location>
</feature>
<protein>
    <recommendedName>
        <fullName evidence="2">histidine kinase</fullName>
        <ecNumber evidence="2">2.7.13.3</ecNumber>
    </recommendedName>
</protein>
<keyword evidence="9" id="KW-0812">Transmembrane</keyword>
<dbReference type="PANTHER" id="PTHR24421">
    <property type="entry name" value="NITRATE/NITRITE SENSOR PROTEIN NARX-RELATED"/>
    <property type="match status" value="1"/>
</dbReference>
<evidence type="ECO:0000313" key="11">
    <source>
        <dbReference type="EMBL" id="MBI6120152.1"/>
    </source>
</evidence>
<keyword evidence="5" id="KW-0547">Nucleotide-binding</keyword>
<dbReference type="Gene3D" id="3.30.565.10">
    <property type="entry name" value="Histidine kinase-like ATPase, C-terminal domain"/>
    <property type="match status" value="1"/>
</dbReference>
<sequence>MTITGSSLSFHINSKNKKDENKLRSRFHNIQSLFKKKLILYCVLMVSGIISGQDTINNIQLEKKLQLVEGNSKKLQVLDKILKNNTVIKDSLSANLVAHYREIAIREQNWDSALLYTNKLADYFILTQLKSKKAFSVCKTFMPYISECKSTKDIGEYYILYAQAATFLQEFDESLKIIDEGIAYLEKHNEMDSPVYARIHLIAGENSSKTNNLIKSVTYFEKASALFLQQQDTVSFLWSQNGLSRLLGNNGLYEEAEEARESIFLWQDKIETKDVVVMAHVTASIEGAMQGNRVKELYHAKQALLLKDEMSSNIKHVIEILTRACATYVFARYDYLEESDENLNYLKALMQDLKGNAFLNTYYTLAVGQNAYAHGHYNTAKNILLKGLEAVKDSEEPENILDYERLLAQTYHKMGDAEQSLGHYINYSDLKDSIQRSTARKRFAYVQNQFEVEKKDLQISKQKNDIELLAAQNRVKKQGLIFGGIGLVSLFVLIYLYRSREFVRRKQKLQKVFSQKLLLKQENERTRLARELHDGVGQQLTLIKKKTQQNKQAQLTELTHQVLEEVRAISRGLYPPMLDKLGLTSAINQLIYDLDSDTNLFVTQEIANIDECLQREQNVNLYRFVQESLTNIIKHSEATSVFITVKLKESTIFIIIEDNGKGFNSADLKTSKSLGLKTLRERVKILRGNIQIESKENKGTLIKAIIPCAQ</sequence>
<dbReference type="RefSeq" id="WP_198638604.1">
    <property type="nucleotide sequence ID" value="NZ_JAEHNY010000007.1"/>
</dbReference>
<proteinExistence type="predicted"/>
<reference evidence="11 12" key="1">
    <citation type="submission" date="2020-12" db="EMBL/GenBank/DDBJ databases">
        <title>Salegentibacter orientalis sp. nov., isolated from costal sediment.</title>
        <authorList>
            <person name="Lian F.-B."/>
        </authorList>
    </citation>
    <scope>NUCLEOTIDE SEQUENCE [LARGE SCALE GENOMIC DNA]</scope>
    <source>
        <strain evidence="11 12">F60176</strain>
    </source>
</reference>
<evidence type="ECO:0000256" key="4">
    <source>
        <dbReference type="ARBA" id="ARBA00022679"/>
    </source>
</evidence>
<dbReference type="InterPro" id="IPR036890">
    <property type="entry name" value="HATPase_C_sf"/>
</dbReference>
<dbReference type="GO" id="GO:0016301">
    <property type="term" value="F:kinase activity"/>
    <property type="evidence" value="ECO:0007669"/>
    <property type="project" value="UniProtKB-KW"/>
</dbReference>
<dbReference type="InterPro" id="IPR050482">
    <property type="entry name" value="Sensor_HK_TwoCompSys"/>
</dbReference>
<evidence type="ECO:0000256" key="3">
    <source>
        <dbReference type="ARBA" id="ARBA00022553"/>
    </source>
</evidence>
<keyword evidence="3" id="KW-0597">Phosphoprotein</keyword>
<name>A0ABS0TGL2_9FLAO</name>
<dbReference type="InterPro" id="IPR011990">
    <property type="entry name" value="TPR-like_helical_dom_sf"/>
</dbReference>
<dbReference type="Gene3D" id="1.20.5.1930">
    <property type="match status" value="1"/>
</dbReference>
<dbReference type="SMART" id="SM00387">
    <property type="entry name" value="HATPase_c"/>
    <property type="match status" value="1"/>
</dbReference>
<dbReference type="CDD" id="cd16917">
    <property type="entry name" value="HATPase_UhpB-NarQ-NarX-like"/>
    <property type="match status" value="1"/>
</dbReference>
<organism evidence="11 12">
    <name type="scientific">Salegentibacter maritimus</name>
    <dbReference type="NCBI Taxonomy" id="2794347"/>
    <lineage>
        <taxon>Bacteria</taxon>
        <taxon>Pseudomonadati</taxon>
        <taxon>Bacteroidota</taxon>
        <taxon>Flavobacteriia</taxon>
        <taxon>Flavobacteriales</taxon>
        <taxon>Flavobacteriaceae</taxon>
        <taxon>Salegentibacter</taxon>
    </lineage>
</organism>
<dbReference type="EMBL" id="JAEHNY010000007">
    <property type="protein sequence ID" value="MBI6120152.1"/>
    <property type="molecule type" value="Genomic_DNA"/>
</dbReference>
<evidence type="ECO:0000256" key="2">
    <source>
        <dbReference type="ARBA" id="ARBA00012438"/>
    </source>
</evidence>
<dbReference type="Pfam" id="PF02518">
    <property type="entry name" value="HATPase_c"/>
    <property type="match status" value="1"/>
</dbReference>
<dbReference type="EC" id="2.7.13.3" evidence="2"/>
<keyword evidence="8" id="KW-0902">Two-component regulatory system</keyword>
<evidence type="ECO:0000256" key="8">
    <source>
        <dbReference type="ARBA" id="ARBA00023012"/>
    </source>
</evidence>
<comment type="caution">
    <text evidence="11">The sequence shown here is derived from an EMBL/GenBank/DDBJ whole genome shotgun (WGS) entry which is preliminary data.</text>
</comment>
<keyword evidence="6 11" id="KW-0418">Kinase</keyword>
<dbReference type="Proteomes" id="UP000635665">
    <property type="component" value="Unassembled WGS sequence"/>
</dbReference>
<evidence type="ECO:0000259" key="10">
    <source>
        <dbReference type="PROSITE" id="PS50109"/>
    </source>
</evidence>
<comment type="catalytic activity">
    <reaction evidence="1">
        <text>ATP + protein L-histidine = ADP + protein N-phospho-L-histidine.</text>
        <dbReference type="EC" id="2.7.13.3"/>
    </reaction>
</comment>
<evidence type="ECO:0000256" key="1">
    <source>
        <dbReference type="ARBA" id="ARBA00000085"/>
    </source>
</evidence>
<dbReference type="PANTHER" id="PTHR24421:SF10">
    <property type="entry name" value="NITRATE_NITRITE SENSOR PROTEIN NARQ"/>
    <property type="match status" value="1"/>
</dbReference>
<keyword evidence="4" id="KW-0808">Transferase</keyword>
<keyword evidence="7" id="KW-0067">ATP-binding</keyword>
<evidence type="ECO:0000256" key="9">
    <source>
        <dbReference type="SAM" id="Phobius"/>
    </source>
</evidence>
<keyword evidence="9" id="KW-1133">Transmembrane helix</keyword>
<keyword evidence="12" id="KW-1185">Reference proteome</keyword>
<evidence type="ECO:0000313" key="12">
    <source>
        <dbReference type="Proteomes" id="UP000635665"/>
    </source>
</evidence>
<evidence type="ECO:0000256" key="6">
    <source>
        <dbReference type="ARBA" id="ARBA00022777"/>
    </source>
</evidence>